<dbReference type="Proteomes" id="UP000559027">
    <property type="component" value="Unassembled WGS sequence"/>
</dbReference>
<comment type="caution">
    <text evidence="1">The sequence shown here is derived from an EMBL/GenBank/DDBJ whole genome shotgun (WGS) entry which is preliminary data.</text>
</comment>
<dbReference type="SUPFAM" id="SSF63825">
    <property type="entry name" value="YWTD domain"/>
    <property type="match status" value="1"/>
</dbReference>
<evidence type="ECO:0000313" key="2">
    <source>
        <dbReference type="Proteomes" id="UP000559027"/>
    </source>
</evidence>
<gene>
    <name evidence="1" type="ORF">D9756_005608</name>
</gene>
<organism evidence="1 2">
    <name type="scientific">Leucocoprinus leucothites</name>
    <dbReference type="NCBI Taxonomy" id="201217"/>
    <lineage>
        <taxon>Eukaryota</taxon>
        <taxon>Fungi</taxon>
        <taxon>Dikarya</taxon>
        <taxon>Basidiomycota</taxon>
        <taxon>Agaricomycotina</taxon>
        <taxon>Agaricomycetes</taxon>
        <taxon>Agaricomycetidae</taxon>
        <taxon>Agaricales</taxon>
        <taxon>Agaricineae</taxon>
        <taxon>Agaricaceae</taxon>
        <taxon>Leucocoprinus</taxon>
    </lineage>
</organism>
<accession>A0A8H5D852</accession>
<protein>
    <submittedName>
        <fullName evidence="1">Uncharacterized protein</fullName>
    </submittedName>
</protein>
<proteinExistence type="predicted"/>
<dbReference type="AlphaFoldDB" id="A0A8H5D852"/>
<dbReference type="EMBL" id="JAACJO010000008">
    <property type="protein sequence ID" value="KAF5354993.1"/>
    <property type="molecule type" value="Genomic_DNA"/>
</dbReference>
<reference evidence="1 2" key="1">
    <citation type="journal article" date="2020" name="ISME J.">
        <title>Uncovering the hidden diversity of litter-decomposition mechanisms in mushroom-forming fungi.</title>
        <authorList>
            <person name="Floudas D."/>
            <person name="Bentzer J."/>
            <person name="Ahren D."/>
            <person name="Johansson T."/>
            <person name="Persson P."/>
            <person name="Tunlid A."/>
        </authorList>
    </citation>
    <scope>NUCLEOTIDE SEQUENCE [LARGE SCALE GENOMIC DNA]</scope>
    <source>
        <strain evidence="1 2">CBS 146.42</strain>
    </source>
</reference>
<sequence>MLRPIITEPTKLPPSKLEMTIARAEKLNSKFTSVNGVCAPPVHAYRLENRDGLRSPLVVMGEYLVCLTGNFLKRAYQWISKRSEFLENGRTAFEYEVPTRVDPHGGQKVTDDRLYQMDHDSNTFYVITGPHPASGNIHEHVQRQLAEIKLDDIHSKPYLSECSQLVVNPQKRPIYYMSMGNCLTVYHYKPDSGYEIDVTIADFRTKTVTHYQLVFPNPPDWGVYFKQHIYASDTHLLLMIHNTHFHIFARPSTHNTTSAQLQAISSGPLPLTQTIHQMFHQTNPDSFITVGVKRNRPSTESTLIHVISFKNTGPNWIAEAETKTIPGSHFSAGGAVFAVPPSPKINYTLGVLSCRFFPRPTGTSPGLGSTTYQLLRIEGFNMDIMDEPPSNHINLTRMDMESWVEDKRVLNTELCCIDFDPFSGTALLVSPASPDTAPGCQSIVVLDYLSKGDTTA</sequence>
<keyword evidence="2" id="KW-1185">Reference proteome</keyword>
<name>A0A8H5D852_9AGAR</name>
<evidence type="ECO:0000313" key="1">
    <source>
        <dbReference type="EMBL" id="KAF5354993.1"/>
    </source>
</evidence>